<accession>A0AAD6J4R6</accession>
<evidence type="ECO:0000313" key="3">
    <source>
        <dbReference type="Proteomes" id="UP001221413"/>
    </source>
</evidence>
<comment type="caution">
    <text evidence="2">The sequence shown here is derived from an EMBL/GenBank/DDBJ whole genome shotgun (WGS) entry which is preliminary data.</text>
</comment>
<feature type="compositionally biased region" description="Polar residues" evidence="1">
    <location>
        <begin position="454"/>
        <end position="463"/>
    </location>
</feature>
<evidence type="ECO:0000313" key="2">
    <source>
        <dbReference type="EMBL" id="KAJ6264374.1"/>
    </source>
</evidence>
<feature type="region of interest" description="Disordered" evidence="1">
    <location>
        <begin position="83"/>
        <end position="113"/>
    </location>
</feature>
<feature type="region of interest" description="Disordered" evidence="1">
    <location>
        <begin position="392"/>
        <end position="473"/>
    </location>
</feature>
<gene>
    <name evidence="2" type="ORF">Dda_0520</name>
</gene>
<sequence>MAGAVKDCQFLRVSCQQLDLGGLTLPFRAPHDTAFEPAIPDYIQQGASAYTASGQCLSAPPGLNIPAFDQLQSAAVAQYHEAAQRHHHPLHTSRSAPSISHRNHPYQNSHAPEESNLELLATNAVEAVPSSHAGVCSSFAAPADAHMETIETMGTRNYIPQSWGTSPIEEDDRVEETSPIAHSASASPEAMGPGYPQVTGGLMQTPVYIDSTGTLSQLPVVTTASPFPTSLLPTSNMREGAQYSYPLSNISDGVERLDIRAPPAPTRPAPVPPLAVSSDPMMETCEATTAMHGTQTTPQPVTGMYQQGPISQPRFHAPYRLDSYPTLSGLEAYGPPSSSAIPAHSASGRKSTSSISYRHSVSPPSSHSYGFASSEAGITNAVTGGVSAAHLGRSRSVQKGSGPTPVTPPRGPMKASTPFSGGSKCDMPPPTGSVQRTNSGFHHGYRKYSKTSDLRSYQPSEQTMLRAGTRSAR</sequence>
<dbReference type="AlphaFoldDB" id="A0AAD6J4R6"/>
<proteinExistence type="predicted"/>
<keyword evidence="3" id="KW-1185">Reference proteome</keyword>
<feature type="compositionally biased region" description="Low complexity" evidence="1">
    <location>
        <begin position="335"/>
        <end position="346"/>
    </location>
</feature>
<feature type="region of interest" description="Disordered" evidence="1">
    <location>
        <begin position="158"/>
        <end position="198"/>
    </location>
</feature>
<name>A0AAD6J4R6_DREDA</name>
<feature type="region of interest" description="Disordered" evidence="1">
    <location>
        <begin position="335"/>
        <end position="364"/>
    </location>
</feature>
<feature type="compositionally biased region" description="Polar residues" evidence="1">
    <location>
        <begin position="92"/>
        <end position="110"/>
    </location>
</feature>
<protein>
    <submittedName>
        <fullName evidence="2">Uncharacterized protein</fullName>
    </submittedName>
</protein>
<evidence type="ECO:0000256" key="1">
    <source>
        <dbReference type="SAM" id="MobiDB-lite"/>
    </source>
</evidence>
<dbReference type="Proteomes" id="UP001221413">
    <property type="component" value="Unassembled WGS sequence"/>
</dbReference>
<organism evidence="2 3">
    <name type="scientific">Drechslerella dactyloides</name>
    <name type="common">Nematode-trapping fungus</name>
    <name type="synonym">Arthrobotrys dactyloides</name>
    <dbReference type="NCBI Taxonomy" id="74499"/>
    <lineage>
        <taxon>Eukaryota</taxon>
        <taxon>Fungi</taxon>
        <taxon>Dikarya</taxon>
        <taxon>Ascomycota</taxon>
        <taxon>Pezizomycotina</taxon>
        <taxon>Orbiliomycetes</taxon>
        <taxon>Orbiliales</taxon>
        <taxon>Orbiliaceae</taxon>
        <taxon>Drechslerella</taxon>
    </lineage>
</organism>
<dbReference type="EMBL" id="JAQGDS010000001">
    <property type="protein sequence ID" value="KAJ6264374.1"/>
    <property type="molecule type" value="Genomic_DNA"/>
</dbReference>
<reference evidence="2" key="1">
    <citation type="submission" date="2023-01" db="EMBL/GenBank/DDBJ databases">
        <title>The chitinases involved in constricting ring structure development in the nematode-trapping fungus Drechslerella dactyloides.</title>
        <authorList>
            <person name="Wang R."/>
            <person name="Zhang L."/>
            <person name="Tang P."/>
            <person name="Li S."/>
            <person name="Liang L."/>
        </authorList>
    </citation>
    <scope>NUCLEOTIDE SEQUENCE</scope>
    <source>
        <strain evidence="2">YMF1.00031</strain>
    </source>
</reference>
<feature type="compositionally biased region" description="Polar residues" evidence="1">
    <location>
        <begin position="348"/>
        <end position="364"/>
    </location>
</feature>